<dbReference type="Pfam" id="PF10395">
    <property type="entry name" value="Utp8_b_propeller"/>
    <property type="match status" value="1"/>
</dbReference>
<keyword evidence="5" id="KW-1185">Reference proteome</keyword>
<dbReference type="AlphaFoldDB" id="A0A1Q2YBF6"/>
<evidence type="ECO:0000313" key="4">
    <source>
        <dbReference type="EMBL" id="GAV26886.1"/>
    </source>
</evidence>
<feature type="domain" description="Utp8 C-terminal" evidence="3">
    <location>
        <begin position="476"/>
        <end position="811"/>
    </location>
</feature>
<feature type="region of interest" description="Disordered" evidence="1">
    <location>
        <begin position="127"/>
        <end position="155"/>
    </location>
</feature>
<dbReference type="EMBL" id="BDGI01000011">
    <property type="protein sequence ID" value="GAV26886.1"/>
    <property type="molecule type" value="Genomic_DNA"/>
</dbReference>
<feature type="region of interest" description="Disordered" evidence="1">
    <location>
        <begin position="739"/>
        <end position="766"/>
    </location>
</feature>
<protein>
    <recommendedName>
        <fullName evidence="6">U3 small nucleolar RNA-associated protein 8</fullName>
    </recommendedName>
</protein>
<feature type="compositionally biased region" description="Basic and acidic residues" evidence="1">
    <location>
        <begin position="144"/>
        <end position="155"/>
    </location>
</feature>
<name>A0A1Q2YBF6_9ASCO</name>
<reference evidence="4 5" key="1">
    <citation type="submission" date="2016-08" db="EMBL/GenBank/DDBJ databases">
        <title>Whole genome shotgun sequence of Pichia membranifaciens KS47-1.</title>
        <authorList>
            <person name="Konishi M."/>
            <person name="Ishida M."/>
            <person name="Arakawa T."/>
            <person name="Kato Y."/>
            <person name="Horiuchi J."/>
        </authorList>
    </citation>
    <scope>NUCLEOTIDE SEQUENCE [LARGE SCALE GENOMIC DNA]</scope>
    <source>
        <strain evidence="4 5">KS47-1</strain>
    </source>
</reference>
<feature type="domain" description="Utp8 beta-propeller" evidence="2">
    <location>
        <begin position="5"/>
        <end position="437"/>
    </location>
</feature>
<evidence type="ECO:0000313" key="5">
    <source>
        <dbReference type="Proteomes" id="UP000186136"/>
    </source>
</evidence>
<dbReference type="SUPFAM" id="SSF101908">
    <property type="entry name" value="Putative isomerase YbhE"/>
    <property type="match status" value="1"/>
</dbReference>
<proteinExistence type="predicted"/>
<dbReference type="Pfam" id="PF22542">
    <property type="entry name" value="Utp8_C"/>
    <property type="match status" value="1"/>
</dbReference>
<dbReference type="InterPro" id="IPR053881">
    <property type="entry name" value="Utp8_C"/>
</dbReference>
<evidence type="ECO:0000259" key="3">
    <source>
        <dbReference type="Pfam" id="PF22542"/>
    </source>
</evidence>
<organism evidence="4 5">
    <name type="scientific">Pichia membranifaciens</name>
    <dbReference type="NCBI Taxonomy" id="4926"/>
    <lineage>
        <taxon>Eukaryota</taxon>
        <taxon>Fungi</taxon>
        <taxon>Dikarya</taxon>
        <taxon>Ascomycota</taxon>
        <taxon>Saccharomycotina</taxon>
        <taxon>Pichiomycetes</taxon>
        <taxon>Pichiales</taxon>
        <taxon>Pichiaceae</taxon>
        <taxon>Pichia</taxon>
    </lineage>
</organism>
<sequence length="811" mass="91205">MSSVIYDPFVVTNLPRLPPRSDVSKLCFTSQINDAHSSSFDISISGSYIATFITRPSPKMIWSYALSPQAMITAMESFDFEDINSNSSHSSNSHLLNDKKLFAIGFTERKKNKLKFITYGIEDNKNSSNLEDENQSSSISVVNEEERQTNESENIKEVKDRSISIDSEIIGLKFSKDSKSVFSISADGVINVWKFSVDTNEVETPILKFNADSLAHKKRRVIFHKFLKPEELNVDSRSEKVEYLLLTAETCSKNNSIIVRIHSISSNEILEISSSQISGIGPIDKLQFTHEISGKLIILEREPELVIKSYDLPLIDNEQTLKIGGVFKHEPQDSPTSIMCASTNRVLVTKGSTVTLIDIQYQALLSSLDLYSRSKEQNGNAKPPRNATLLSVPTVAGNTLRSKKTFALLVLKNTKENYSQIQYVSIDVGLGKLRDALVSLPDSEGNGVENFVSFIPYISSNEISDANAEVKYLNEEVLKNNEEMKDVYNKLRKIKESGDMSLLESRMITYLKNAPYSESHVDNDFKVYEYEKDRFVDPKFFKLCTLLLFNYNAQTDSISLDSENIPETALTYVLTHPLFPTQYATGLLRVLEVSPRLQRQAIVTCVNIPCHDFILELSRVENDEIFKDIINRLIEEFSSEEITQETVKIMKKKPGLTSKSSDTGFDLDKIIGKIIKLNYGYEVLNSFIDSNGLVLSLHYANDDTQLGKLIKQTQTKVKSMIDDTALLTLVNQTLTNAELGREQEKSKKSNKKSLRNSKPSSVSAGVSQLGEIEVETNKLDMMLKVGGKDSQFSKKTTRTKVSPYTIDRLTI</sequence>
<evidence type="ECO:0008006" key="6">
    <source>
        <dbReference type="Google" id="ProtNLM"/>
    </source>
</evidence>
<accession>A0A1Q2YBF6</accession>
<dbReference type="InterPro" id="IPR018843">
    <property type="entry name" value="Utp8_b-prop"/>
</dbReference>
<evidence type="ECO:0000256" key="1">
    <source>
        <dbReference type="SAM" id="MobiDB-lite"/>
    </source>
</evidence>
<comment type="caution">
    <text evidence="4">The sequence shown here is derived from an EMBL/GenBank/DDBJ whole genome shotgun (WGS) entry which is preliminary data.</text>
</comment>
<dbReference type="OrthoDB" id="4055624at2759"/>
<dbReference type="Proteomes" id="UP000186136">
    <property type="component" value="Unassembled WGS sequence"/>
</dbReference>
<evidence type="ECO:0000259" key="2">
    <source>
        <dbReference type="Pfam" id="PF10395"/>
    </source>
</evidence>
<gene>
    <name evidence="4" type="ORF">PMKS-000347</name>
</gene>